<evidence type="ECO:0000313" key="1">
    <source>
        <dbReference type="EMBL" id="NIR74139.1"/>
    </source>
</evidence>
<gene>
    <name evidence="1" type="ORF">GWO12_03365</name>
</gene>
<evidence type="ECO:0000313" key="2">
    <source>
        <dbReference type="Proteomes" id="UP000702544"/>
    </source>
</evidence>
<name>A0AAE4Z5G4_9BACT</name>
<organism evidence="1 2">
    <name type="scientific">Candidatus Kutchimonas denitrificans</name>
    <dbReference type="NCBI Taxonomy" id="3056748"/>
    <lineage>
        <taxon>Bacteria</taxon>
        <taxon>Pseudomonadati</taxon>
        <taxon>Gemmatimonadota</taxon>
        <taxon>Gemmatimonadia</taxon>
        <taxon>Candidatus Palauibacterales</taxon>
        <taxon>Candidatus Palauibacteraceae</taxon>
        <taxon>Candidatus Kutchimonas</taxon>
    </lineage>
</organism>
<comment type="caution">
    <text evidence="1">The sequence shown here is derived from an EMBL/GenBank/DDBJ whole genome shotgun (WGS) entry which is preliminary data.</text>
</comment>
<dbReference type="NCBIfam" id="TIGR04353">
    <property type="entry name" value="PqqD_rel_X"/>
    <property type="match status" value="1"/>
</dbReference>
<reference evidence="1 2" key="1">
    <citation type="submission" date="2020-01" db="EMBL/GenBank/DDBJ databases">
        <title>Genomes assembled from Gulf of Kutch pelagic sediment metagenomes.</title>
        <authorList>
            <person name="Chandrashekar M."/>
            <person name="Mahajan M.S."/>
            <person name="Dave K.J."/>
            <person name="Vatsa P."/>
            <person name="Nathani N.M."/>
        </authorList>
    </citation>
    <scope>NUCLEOTIDE SEQUENCE [LARGE SCALE GENOMIC DNA]</scope>
    <source>
        <strain evidence="1">KS3-K002</strain>
    </source>
</reference>
<dbReference type="InterPro" id="IPR008792">
    <property type="entry name" value="PQQD"/>
</dbReference>
<dbReference type="Pfam" id="PF05402">
    <property type="entry name" value="PqqD"/>
    <property type="match status" value="1"/>
</dbReference>
<sequence length="78" mass="8590">MFRQVDEDWVVFDPAANNLHVLNLTAALIWSHLDGEHSPREISQTVLDAFGIDADRAAADVEAALERFRAAGLLTEDA</sequence>
<dbReference type="AlphaFoldDB" id="A0AAE4Z5G4"/>
<proteinExistence type="predicted"/>
<dbReference type="InterPro" id="IPR027599">
    <property type="entry name" value="PqqD-rel_X"/>
</dbReference>
<dbReference type="EMBL" id="JAACAK010000026">
    <property type="protein sequence ID" value="NIR74139.1"/>
    <property type="molecule type" value="Genomic_DNA"/>
</dbReference>
<protein>
    <submittedName>
        <fullName evidence="1">HPr-rel-A system PqqD family peptide chaperone</fullName>
    </submittedName>
</protein>
<dbReference type="Gene3D" id="1.10.10.1150">
    <property type="entry name" value="Coenzyme PQQ synthesis protein D (PqqD)"/>
    <property type="match status" value="1"/>
</dbReference>
<dbReference type="Proteomes" id="UP000702544">
    <property type="component" value="Unassembled WGS sequence"/>
</dbReference>
<accession>A0AAE4Z5G4</accession>
<dbReference type="InterPro" id="IPR041881">
    <property type="entry name" value="PqqD_sf"/>
</dbReference>